<evidence type="ECO:0000256" key="1">
    <source>
        <dbReference type="SAM" id="MobiDB-lite"/>
    </source>
</evidence>
<reference evidence="2" key="1">
    <citation type="submission" date="2023-01" db="EMBL/GenBank/DDBJ databases">
        <title>Genome assembly of the deep-sea coral Lophelia pertusa.</title>
        <authorList>
            <person name="Herrera S."/>
            <person name="Cordes E."/>
        </authorList>
    </citation>
    <scope>NUCLEOTIDE SEQUENCE</scope>
    <source>
        <strain evidence="2">USNM1676648</strain>
        <tissue evidence="2">Polyp</tissue>
    </source>
</reference>
<keyword evidence="3" id="KW-1185">Reference proteome</keyword>
<feature type="compositionally biased region" description="Basic and acidic residues" evidence="1">
    <location>
        <begin position="40"/>
        <end position="63"/>
    </location>
</feature>
<protein>
    <submittedName>
        <fullName evidence="2">Uncharacterized protein</fullName>
    </submittedName>
</protein>
<gene>
    <name evidence="2" type="ORF">OS493_028668</name>
</gene>
<dbReference type="EMBL" id="MU827329">
    <property type="protein sequence ID" value="KAJ7355001.1"/>
    <property type="molecule type" value="Genomic_DNA"/>
</dbReference>
<accession>A0A9X0CIB3</accession>
<evidence type="ECO:0000313" key="3">
    <source>
        <dbReference type="Proteomes" id="UP001163046"/>
    </source>
</evidence>
<organism evidence="2 3">
    <name type="scientific">Desmophyllum pertusum</name>
    <dbReference type="NCBI Taxonomy" id="174260"/>
    <lineage>
        <taxon>Eukaryota</taxon>
        <taxon>Metazoa</taxon>
        <taxon>Cnidaria</taxon>
        <taxon>Anthozoa</taxon>
        <taxon>Hexacorallia</taxon>
        <taxon>Scleractinia</taxon>
        <taxon>Caryophylliina</taxon>
        <taxon>Caryophylliidae</taxon>
        <taxon>Desmophyllum</taxon>
    </lineage>
</organism>
<dbReference type="OrthoDB" id="5948838at2759"/>
<comment type="caution">
    <text evidence="2">The sequence shown here is derived from an EMBL/GenBank/DDBJ whole genome shotgun (WGS) entry which is preliminary data.</text>
</comment>
<evidence type="ECO:0000313" key="2">
    <source>
        <dbReference type="EMBL" id="KAJ7355001.1"/>
    </source>
</evidence>
<name>A0A9X0CIB3_9CNID</name>
<dbReference type="AlphaFoldDB" id="A0A9X0CIB3"/>
<proteinExistence type="predicted"/>
<sequence length="467" mass="53441">MASADEKDDLRILEDRVFVDLTLSSDEGEELLSLEEMLQRKSSDVKEDVVKSAESSPFKEKSSTRRKNPTSASRKLFVDDDDSVDELTVLENCRTSLKLTPNVWIGIPIQEVESFPYDIDGLQVYCLSYDKTDKLATTVDGRQWSGYITSRRAGFVRKRFLKSCKGSHRCGNELCGYFRQFNKVNRVQFEKRGSIARCSTCGATAEFVPCHAKKIWKYPEGESKVTVYHYGTHTCVPIKQAPTTIAEAAKVAFQQSRTLKPERFVNDKLIEAIENEQPLEAIEELADSLVDRNSLKRMKQAAKDKLDPVGHSYDAVMQYKAKVQKVLEDPFLIYKVDCEKRIVFKTSKEQLELALQMDREGEGHLKVEPCHVDGKHNRVTGYITISLVVYDTNLREMTKIATMECPTESKENIGLFWVCLNKALQQYTGNDEYCYKPHLYVCSMRVVGFGHPSKKNWLRRSEQSRKL</sequence>
<dbReference type="Proteomes" id="UP001163046">
    <property type="component" value="Unassembled WGS sequence"/>
</dbReference>
<feature type="region of interest" description="Disordered" evidence="1">
    <location>
        <begin position="40"/>
        <end position="72"/>
    </location>
</feature>